<keyword evidence="2" id="KW-1185">Reference proteome</keyword>
<proteinExistence type="predicted"/>
<dbReference type="AlphaFoldDB" id="A0A2U3QEB2"/>
<evidence type="ECO:0000313" key="2">
    <source>
        <dbReference type="Proteomes" id="UP000245125"/>
    </source>
</evidence>
<protein>
    <submittedName>
        <fullName evidence="1">Uncharacterized protein</fullName>
    </submittedName>
</protein>
<dbReference type="Proteomes" id="UP000245125">
    <property type="component" value="Unassembled WGS sequence"/>
</dbReference>
<name>A0A2U3QEB2_9BACT</name>
<gene>
    <name evidence="1" type="ORF">NBG4_1070004</name>
</gene>
<dbReference type="EMBL" id="OUUY01000010">
    <property type="protein sequence ID" value="SPP99680.1"/>
    <property type="molecule type" value="Genomic_DNA"/>
</dbReference>
<evidence type="ECO:0000313" key="1">
    <source>
        <dbReference type="EMBL" id="SPP99680.1"/>
    </source>
</evidence>
<sequence length="50" mass="5618">MANTFPEVSEAISMCPMYFSPAGFDLKVMSLNTQSLTIFIVLRFHPSSLF</sequence>
<organism evidence="1 2">
    <name type="scientific">Candidatus Sulfobium mesophilum</name>
    <dbReference type="NCBI Taxonomy" id="2016548"/>
    <lineage>
        <taxon>Bacteria</taxon>
        <taxon>Pseudomonadati</taxon>
        <taxon>Nitrospirota</taxon>
        <taxon>Nitrospiria</taxon>
        <taxon>Nitrospirales</taxon>
        <taxon>Nitrospiraceae</taxon>
        <taxon>Candidatus Sulfobium</taxon>
    </lineage>
</organism>
<accession>A0A2U3QEB2</accession>
<reference evidence="2" key="1">
    <citation type="submission" date="2018-03" db="EMBL/GenBank/DDBJ databases">
        <authorList>
            <person name="Zecchin S."/>
        </authorList>
    </citation>
    <scope>NUCLEOTIDE SEQUENCE [LARGE SCALE GENOMIC DNA]</scope>
</reference>